<keyword evidence="7" id="KW-0968">Cytoplasmic vesicle</keyword>
<keyword evidence="10" id="KW-1185">Reference proteome</keyword>
<keyword evidence="6" id="KW-0168">Coated pit</keyword>
<dbReference type="PANTHER" id="PTHR10639:SF24">
    <property type="entry name" value="CLATHRIN LIGHT CHAIN 3"/>
    <property type="match status" value="1"/>
</dbReference>
<dbReference type="OrthoDB" id="782264at2759"/>
<evidence type="ECO:0000256" key="3">
    <source>
        <dbReference type="ARBA" id="ARBA00004277"/>
    </source>
</evidence>
<dbReference type="GO" id="GO:0030130">
    <property type="term" value="C:clathrin coat of trans-Golgi network vesicle"/>
    <property type="evidence" value="ECO:0007669"/>
    <property type="project" value="InterPro"/>
</dbReference>
<dbReference type="GO" id="GO:0006886">
    <property type="term" value="P:intracellular protein transport"/>
    <property type="evidence" value="ECO:0007669"/>
    <property type="project" value="InterPro"/>
</dbReference>
<evidence type="ECO:0000256" key="1">
    <source>
        <dbReference type="ARBA" id="ARBA00003913"/>
    </source>
</evidence>
<dbReference type="GO" id="GO:0030132">
    <property type="term" value="C:clathrin coat of coated pit"/>
    <property type="evidence" value="ECO:0007669"/>
    <property type="project" value="InterPro"/>
</dbReference>
<evidence type="ECO:0000256" key="5">
    <source>
        <dbReference type="ARBA" id="ARBA00023136"/>
    </source>
</evidence>
<protein>
    <submittedName>
        <fullName evidence="9">Clathrin light chain protein</fullName>
    </submittedName>
</protein>
<accession>A0A5A7QZT2</accession>
<dbReference type="GO" id="GO:0032050">
    <property type="term" value="F:clathrin heavy chain binding"/>
    <property type="evidence" value="ECO:0007669"/>
    <property type="project" value="TreeGrafter"/>
</dbReference>
<keyword evidence="5" id="KW-0472">Membrane</keyword>
<evidence type="ECO:0000256" key="2">
    <source>
        <dbReference type="ARBA" id="ARBA00004180"/>
    </source>
</evidence>
<dbReference type="Proteomes" id="UP000325081">
    <property type="component" value="Unassembled WGS sequence"/>
</dbReference>
<dbReference type="GO" id="GO:0072583">
    <property type="term" value="P:clathrin-dependent endocytosis"/>
    <property type="evidence" value="ECO:0007669"/>
    <property type="project" value="TreeGrafter"/>
</dbReference>
<evidence type="ECO:0000313" key="9">
    <source>
        <dbReference type="EMBL" id="GER50953.1"/>
    </source>
</evidence>
<comment type="subcellular location">
    <subcellularLocation>
        <location evidence="2">Cytoplasmic vesicle membrane</location>
        <topology evidence="2">Peripheral membrane protein</topology>
        <orientation evidence="2">Cytoplasmic side</orientation>
    </subcellularLocation>
    <subcellularLocation>
        <location evidence="3">Membrane</location>
        <location evidence="3">Coated pit</location>
        <topology evidence="3">Peripheral membrane protein</topology>
        <orientation evidence="3">Cytoplasmic side</orientation>
    </subcellularLocation>
</comment>
<comment type="function">
    <text evidence="1">Clathrin is the major protein of the polyhedral coat of coated pits and vesicles.</text>
</comment>
<reference evidence="10" key="1">
    <citation type="journal article" date="2019" name="Curr. Biol.">
        <title>Genome Sequence of Striga asiatica Provides Insight into the Evolution of Plant Parasitism.</title>
        <authorList>
            <person name="Yoshida S."/>
            <person name="Kim S."/>
            <person name="Wafula E.K."/>
            <person name="Tanskanen J."/>
            <person name="Kim Y.M."/>
            <person name="Honaas L."/>
            <person name="Yang Z."/>
            <person name="Spallek T."/>
            <person name="Conn C.E."/>
            <person name="Ichihashi Y."/>
            <person name="Cheong K."/>
            <person name="Cui S."/>
            <person name="Der J.P."/>
            <person name="Gundlach H."/>
            <person name="Jiao Y."/>
            <person name="Hori C."/>
            <person name="Ishida J.K."/>
            <person name="Kasahara H."/>
            <person name="Kiba T."/>
            <person name="Kim M.S."/>
            <person name="Koo N."/>
            <person name="Laohavisit A."/>
            <person name="Lee Y.H."/>
            <person name="Lumba S."/>
            <person name="McCourt P."/>
            <person name="Mortimer J.C."/>
            <person name="Mutuku J.M."/>
            <person name="Nomura T."/>
            <person name="Sasaki-Sekimoto Y."/>
            <person name="Seto Y."/>
            <person name="Wang Y."/>
            <person name="Wakatake T."/>
            <person name="Sakakibara H."/>
            <person name="Demura T."/>
            <person name="Yamaguchi S."/>
            <person name="Yoneyama K."/>
            <person name="Manabe R.I."/>
            <person name="Nelson D.C."/>
            <person name="Schulman A.H."/>
            <person name="Timko M.P."/>
            <person name="dePamphilis C.W."/>
            <person name="Choi D."/>
            <person name="Shirasu K."/>
        </authorList>
    </citation>
    <scope>NUCLEOTIDE SEQUENCE [LARGE SCALE GENOMIC DNA]</scope>
    <source>
        <strain evidence="10">cv. UVA1</strain>
    </source>
</reference>
<dbReference type="PANTHER" id="PTHR10639">
    <property type="entry name" value="CLATHRIN LIGHT CHAIN"/>
    <property type="match status" value="1"/>
</dbReference>
<comment type="similarity">
    <text evidence="4">Belongs to the clathrin light chain family.</text>
</comment>
<feature type="compositionally biased region" description="Basic and acidic residues" evidence="8">
    <location>
        <begin position="87"/>
        <end position="97"/>
    </location>
</feature>
<gene>
    <name evidence="9" type="ORF">STAS_28280</name>
</gene>
<organism evidence="9 10">
    <name type="scientific">Striga asiatica</name>
    <name type="common">Asiatic witchweed</name>
    <name type="synonym">Buchnera asiatica</name>
    <dbReference type="NCBI Taxonomy" id="4170"/>
    <lineage>
        <taxon>Eukaryota</taxon>
        <taxon>Viridiplantae</taxon>
        <taxon>Streptophyta</taxon>
        <taxon>Embryophyta</taxon>
        <taxon>Tracheophyta</taxon>
        <taxon>Spermatophyta</taxon>
        <taxon>Magnoliopsida</taxon>
        <taxon>eudicotyledons</taxon>
        <taxon>Gunneridae</taxon>
        <taxon>Pentapetalae</taxon>
        <taxon>asterids</taxon>
        <taxon>lamiids</taxon>
        <taxon>Lamiales</taxon>
        <taxon>Orobanchaceae</taxon>
        <taxon>Buchnereae</taxon>
        <taxon>Striga</taxon>
    </lineage>
</organism>
<comment type="caution">
    <text evidence="9">The sequence shown here is derived from an EMBL/GenBank/DDBJ whole genome shotgun (WGS) entry which is preliminary data.</text>
</comment>
<evidence type="ECO:0000256" key="8">
    <source>
        <dbReference type="SAM" id="MobiDB-lite"/>
    </source>
</evidence>
<evidence type="ECO:0000256" key="6">
    <source>
        <dbReference type="ARBA" id="ARBA00023176"/>
    </source>
</evidence>
<dbReference type="InterPro" id="IPR000996">
    <property type="entry name" value="Clathrin_L-chain"/>
</dbReference>
<sequence length="132" mass="15362">MGMLMMMVEEGKATNIFFVWEDKGVKLKICAIDPEYKVEFKRKRVRILATKLVFVASQEKFHVEADKDYSKSITDLILKEVPTIEKRKGKKEQDKKPLISMVRGPKPGKQTELTRIHLLHDCNRCLDNQLTQ</sequence>
<feature type="region of interest" description="Disordered" evidence="8">
    <location>
        <begin position="87"/>
        <end position="106"/>
    </location>
</feature>
<proteinExistence type="inferred from homology"/>
<evidence type="ECO:0000256" key="7">
    <source>
        <dbReference type="ARBA" id="ARBA00023329"/>
    </source>
</evidence>
<dbReference type="GO" id="GO:0005198">
    <property type="term" value="F:structural molecule activity"/>
    <property type="evidence" value="ECO:0007669"/>
    <property type="project" value="InterPro"/>
</dbReference>
<evidence type="ECO:0000256" key="4">
    <source>
        <dbReference type="ARBA" id="ARBA00005263"/>
    </source>
</evidence>
<dbReference type="EMBL" id="BKCP01009404">
    <property type="protein sequence ID" value="GER50953.1"/>
    <property type="molecule type" value="Genomic_DNA"/>
</dbReference>
<name>A0A5A7QZT2_STRAF</name>
<dbReference type="AlphaFoldDB" id="A0A5A7QZT2"/>
<evidence type="ECO:0000313" key="10">
    <source>
        <dbReference type="Proteomes" id="UP000325081"/>
    </source>
</evidence>